<keyword evidence="6" id="KW-1185">Reference proteome</keyword>
<keyword evidence="3" id="KW-0560">Oxidoreductase</keyword>
<dbReference type="AlphaFoldDB" id="A0A238FHI7"/>
<dbReference type="OrthoDB" id="47494at2759"/>
<dbReference type="STRING" id="269621.A0A238FHI7"/>
<dbReference type="Gene3D" id="3.50.50.60">
    <property type="entry name" value="FAD/NAD(P)-binding domain"/>
    <property type="match status" value="1"/>
</dbReference>
<gene>
    <name evidence="5" type="ORF">BQ2448_7206</name>
</gene>
<proteinExistence type="predicted"/>
<accession>A0A238FHI7</accession>
<feature type="transmembrane region" description="Helical" evidence="4">
    <location>
        <begin position="15"/>
        <end position="36"/>
    </location>
</feature>
<evidence type="ECO:0000256" key="1">
    <source>
        <dbReference type="ARBA" id="ARBA00022630"/>
    </source>
</evidence>
<dbReference type="GO" id="GO:0044550">
    <property type="term" value="P:secondary metabolite biosynthetic process"/>
    <property type="evidence" value="ECO:0007669"/>
    <property type="project" value="TreeGrafter"/>
</dbReference>
<dbReference type="SUPFAM" id="SSF51905">
    <property type="entry name" value="FAD/NAD(P)-binding domain"/>
    <property type="match status" value="2"/>
</dbReference>
<dbReference type="GO" id="GO:0016491">
    <property type="term" value="F:oxidoreductase activity"/>
    <property type="evidence" value="ECO:0007669"/>
    <property type="project" value="UniProtKB-KW"/>
</dbReference>
<keyword evidence="2" id="KW-0274">FAD</keyword>
<dbReference type="Proteomes" id="UP000198372">
    <property type="component" value="Unassembled WGS sequence"/>
</dbReference>
<protein>
    <submittedName>
        <fullName evidence="5">BQ2448_7206 protein</fullName>
    </submittedName>
</protein>
<organism evidence="5 6">
    <name type="scientific">Microbotryum intermedium</name>
    <dbReference type="NCBI Taxonomy" id="269621"/>
    <lineage>
        <taxon>Eukaryota</taxon>
        <taxon>Fungi</taxon>
        <taxon>Dikarya</taxon>
        <taxon>Basidiomycota</taxon>
        <taxon>Pucciniomycotina</taxon>
        <taxon>Microbotryomycetes</taxon>
        <taxon>Microbotryales</taxon>
        <taxon>Microbotryaceae</taxon>
        <taxon>Microbotryum</taxon>
    </lineage>
</organism>
<dbReference type="EMBL" id="FMSP01000018">
    <property type="protein sequence ID" value="SCV73280.1"/>
    <property type="molecule type" value="Genomic_DNA"/>
</dbReference>
<keyword evidence="4" id="KW-0472">Membrane</keyword>
<dbReference type="PRINTS" id="PR00420">
    <property type="entry name" value="RNGMNOXGNASE"/>
</dbReference>
<keyword evidence="1" id="KW-0285">Flavoprotein</keyword>
<evidence type="ECO:0000256" key="4">
    <source>
        <dbReference type="SAM" id="Phobius"/>
    </source>
</evidence>
<evidence type="ECO:0000256" key="2">
    <source>
        <dbReference type="ARBA" id="ARBA00022827"/>
    </source>
</evidence>
<evidence type="ECO:0000313" key="6">
    <source>
        <dbReference type="Proteomes" id="UP000198372"/>
    </source>
</evidence>
<evidence type="ECO:0000256" key="3">
    <source>
        <dbReference type="ARBA" id="ARBA00023002"/>
    </source>
</evidence>
<dbReference type="PANTHER" id="PTHR46720:SF3">
    <property type="entry name" value="FAD-BINDING DOMAIN-CONTAINING PROTEIN-RELATED"/>
    <property type="match status" value="1"/>
</dbReference>
<sequence length="478" mass="52306">MADSSHANLIDSAPLRIAIVGGGIAGLTAAIAVLHYSKQNLKSNVRLDVYESAAAFAEIGAGVALGPNAQTSLRLIGCGEALERVAGKQGQTDDDLWFDFLIGAKDHPQSGADIHSLRGKMAGRGNVHRADFLEGLIQLLPPDQAHFKKRCINYTPHTSGVTLHFADSTTAEADVLVASDGIKSALREAMYVRKGYKDEGLVVQRARYSEWIAWRGLVERAEFERIFGQSACDKRMLLGHGRHILHFPVRGGALINIVAFVKDPTHAKLGGHTSPWWEARPKAEMLEDFASFNETSLELLKAINDPSIWGIFELPLIPHAVDERIVLIGDAVRMLLLPNCILRNQPPTNSPAPPLLKAHATTPHQGSGAGQAIEDGLFIASLLTNPLLTNPTMPSSMRATSLRTALTLYESTRHPRGRRVQSTSYEAGLLYEFLDPIAGDDIHKIGENLSERMSWIWEMDLEKELSNMGEELGRCLSQ</sequence>
<keyword evidence="4" id="KW-0812">Transmembrane</keyword>
<dbReference type="SUPFAM" id="SSF54373">
    <property type="entry name" value="FAD-linked reductases, C-terminal domain"/>
    <property type="match status" value="1"/>
</dbReference>
<keyword evidence="4" id="KW-1133">Transmembrane helix</keyword>
<name>A0A238FHI7_9BASI</name>
<dbReference type="InterPro" id="IPR036188">
    <property type="entry name" value="FAD/NAD-bd_sf"/>
</dbReference>
<dbReference type="PANTHER" id="PTHR46720">
    <property type="entry name" value="HYDROXYLASE, PUTATIVE (AFU_ORTHOLOGUE AFUA_3G01460)-RELATED"/>
    <property type="match status" value="1"/>
</dbReference>
<evidence type="ECO:0000313" key="5">
    <source>
        <dbReference type="EMBL" id="SCV73280.1"/>
    </source>
</evidence>
<dbReference type="InterPro" id="IPR051104">
    <property type="entry name" value="FAD_monoxygenase"/>
</dbReference>
<reference evidence="6" key="1">
    <citation type="submission" date="2016-09" db="EMBL/GenBank/DDBJ databases">
        <authorList>
            <person name="Jeantristanb JTB J.-T."/>
            <person name="Ricardo R."/>
        </authorList>
    </citation>
    <scope>NUCLEOTIDE SEQUENCE [LARGE SCALE GENOMIC DNA]</scope>
</reference>